<dbReference type="Proteomes" id="UP001172101">
    <property type="component" value="Unassembled WGS sequence"/>
</dbReference>
<protein>
    <submittedName>
        <fullName evidence="2">Uncharacterized protein</fullName>
    </submittedName>
</protein>
<dbReference type="AlphaFoldDB" id="A0AA40DVC8"/>
<evidence type="ECO:0000313" key="2">
    <source>
        <dbReference type="EMBL" id="KAK0713133.1"/>
    </source>
</evidence>
<evidence type="ECO:0000313" key="3">
    <source>
        <dbReference type="Proteomes" id="UP001172101"/>
    </source>
</evidence>
<accession>A0AA40DVC8</accession>
<evidence type="ECO:0000256" key="1">
    <source>
        <dbReference type="SAM" id="MobiDB-lite"/>
    </source>
</evidence>
<name>A0AA40DVC8_9PEZI</name>
<feature type="region of interest" description="Disordered" evidence="1">
    <location>
        <begin position="174"/>
        <end position="193"/>
    </location>
</feature>
<dbReference type="RefSeq" id="XP_060294456.1">
    <property type="nucleotide sequence ID" value="XM_060445646.1"/>
</dbReference>
<reference evidence="2" key="1">
    <citation type="submission" date="2023-06" db="EMBL/GenBank/DDBJ databases">
        <title>Genome-scale phylogeny and comparative genomics of the fungal order Sordariales.</title>
        <authorList>
            <consortium name="Lawrence Berkeley National Laboratory"/>
            <person name="Hensen N."/>
            <person name="Bonometti L."/>
            <person name="Westerberg I."/>
            <person name="Brannstrom I.O."/>
            <person name="Guillou S."/>
            <person name="Cros-Aarteil S."/>
            <person name="Calhoun S."/>
            <person name="Haridas S."/>
            <person name="Kuo A."/>
            <person name="Mondo S."/>
            <person name="Pangilinan J."/>
            <person name="Riley R."/>
            <person name="LaButti K."/>
            <person name="Andreopoulos B."/>
            <person name="Lipzen A."/>
            <person name="Chen C."/>
            <person name="Yanf M."/>
            <person name="Daum C."/>
            <person name="Ng V."/>
            <person name="Clum A."/>
            <person name="Steindorff A."/>
            <person name="Ohm R."/>
            <person name="Martin F."/>
            <person name="Silar P."/>
            <person name="Natvig D."/>
            <person name="Lalanne C."/>
            <person name="Gautier V."/>
            <person name="Ament-velasquez S.L."/>
            <person name="Kruys A."/>
            <person name="Hutchinson M.I."/>
            <person name="Powell A.J."/>
            <person name="Barry K."/>
            <person name="Miller A.N."/>
            <person name="Grigoriev I.V."/>
            <person name="Debuchy R."/>
            <person name="Gladieux P."/>
            <person name="Thoren M.H."/>
            <person name="Johannesson H."/>
        </authorList>
    </citation>
    <scope>NUCLEOTIDE SEQUENCE</scope>
    <source>
        <strain evidence="2">SMH2392-1A</strain>
    </source>
</reference>
<organism evidence="2 3">
    <name type="scientific">Lasiosphaeria miniovina</name>
    <dbReference type="NCBI Taxonomy" id="1954250"/>
    <lineage>
        <taxon>Eukaryota</taxon>
        <taxon>Fungi</taxon>
        <taxon>Dikarya</taxon>
        <taxon>Ascomycota</taxon>
        <taxon>Pezizomycotina</taxon>
        <taxon>Sordariomycetes</taxon>
        <taxon>Sordariomycetidae</taxon>
        <taxon>Sordariales</taxon>
        <taxon>Lasiosphaeriaceae</taxon>
        <taxon>Lasiosphaeria</taxon>
    </lineage>
</organism>
<gene>
    <name evidence="2" type="ORF">B0T26DRAFT_753277</name>
</gene>
<comment type="caution">
    <text evidence="2">The sequence shown here is derived from an EMBL/GenBank/DDBJ whole genome shotgun (WGS) entry which is preliminary data.</text>
</comment>
<proteinExistence type="predicted"/>
<keyword evidence="3" id="KW-1185">Reference proteome</keyword>
<sequence>MDPYEANPENIPANDRYADIPMFGRYAAKPDDFRPDPGHILSTTAESLAAAATYDEDVLDSDAVARDYAYTDANEVKAIALARGALMGVNVRVPCVYFAGKINGHQVLIQERIPGVALCVAWAYLSIRPPVVAPAPAPASCAFPSYVMPDPDPDPVAHRGISAAERDILFSSSEVTRSGNAETEGGGEGEGKLELDAEEDDDDFSLMHSHLTTSNCIVDRGDRLMGLMQGPRRENYAALNLPEDVLQDILYWNDLYDGAV</sequence>
<dbReference type="GeneID" id="85328916"/>
<dbReference type="EMBL" id="JAUIRO010000005">
    <property type="protein sequence ID" value="KAK0713133.1"/>
    <property type="molecule type" value="Genomic_DNA"/>
</dbReference>